<feature type="compositionally biased region" description="Low complexity" evidence="1">
    <location>
        <begin position="116"/>
        <end position="138"/>
    </location>
</feature>
<dbReference type="Pfam" id="PF13365">
    <property type="entry name" value="Trypsin_2"/>
    <property type="match status" value="1"/>
</dbReference>
<keyword evidence="5" id="KW-1185">Reference proteome</keyword>
<comment type="caution">
    <text evidence="4">The sequence shown here is derived from an EMBL/GenBank/DDBJ whole genome shotgun (WGS) entry which is preliminary data.</text>
</comment>
<feature type="compositionally biased region" description="Polar residues" evidence="1">
    <location>
        <begin position="81"/>
        <end position="96"/>
    </location>
</feature>
<evidence type="ECO:0000313" key="4">
    <source>
        <dbReference type="EMBL" id="CAG7601430.1"/>
    </source>
</evidence>
<keyword evidence="2" id="KW-1133">Transmembrane helix</keyword>
<evidence type="ECO:0000256" key="2">
    <source>
        <dbReference type="SAM" id="Phobius"/>
    </source>
</evidence>
<dbReference type="InterPro" id="IPR001478">
    <property type="entry name" value="PDZ"/>
</dbReference>
<dbReference type="PANTHER" id="PTHR22939">
    <property type="entry name" value="SERINE PROTEASE FAMILY S1C HTRA-RELATED"/>
    <property type="match status" value="1"/>
</dbReference>
<dbReference type="GO" id="GO:0042597">
    <property type="term" value="C:periplasmic space"/>
    <property type="evidence" value="ECO:0007669"/>
    <property type="project" value="TreeGrafter"/>
</dbReference>
<dbReference type="PROSITE" id="PS50106">
    <property type="entry name" value="PDZ"/>
    <property type="match status" value="1"/>
</dbReference>
<keyword evidence="2" id="KW-0472">Membrane</keyword>
<feature type="region of interest" description="Disordered" evidence="1">
    <location>
        <begin position="1"/>
        <end position="180"/>
    </location>
</feature>
<feature type="region of interest" description="Disordered" evidence="1">
    <location>
        <begin position="369"/>
        <end position="418"/>
    </location>
</feature>
<feature type="compositionally biased region" description="Low complexity" evidence="1">
    <location>
        <begin position="396"/>
        <end position="413"/>
    </location>
</feature>
<accession>A0A916JU67</accession>
<dbReference type="PANTHER" id="PTHR22939:SF129">
    <property type="entry name" value="SERINE PROTEASE HTRA2, MITOCHONDRIAL"/>
    <property type="match status" value="1"/>
</dbReference>
<organism evidence="4 5">
    <name type="scientific">Leucobacter soli</name>
    <dbReference type="NCBI Taxonomy" id="2812850"/>
    <lineage>
        <taxon>Bacteria</taxon>
        <taxon>Bacillati</taxon>
        <taxon>Actinomycetota</taxon>
        <taxon>Actinomycetes</taxon>
        <taxon>Micrococcales</taxon>
        <taxon>Microbacteriaceae</taxon>
        <taxon>Leucobacter</taxon>
    </lineage>
</organism>
<dbReference type="Pfam" id="PF13180">
    <property type="entry name" value="PDZ_2"/>
    <property type="match status" value="1"/>
</dbReference>
<protein>
    <recommendedName>
        <fullName evidence="3">PDZ domain-containing protein</fullName>
    </recommendedName>
</protein>
<evidence type="ECO:0000259" key="3">
    <source>
        <dbReference type="PROSITE" id="PS50106"/>
    </source>
</evidence>
<feature type="compositionally biased region" description="Low complexity" evidence="1">
    <location>
        <begin position="163"/>
        <end position="180"/>
    </location>
</feature>
<dbReference type="EMBL" id="CAJVAP010000004">
    <property type="protein sequence ID" value="CAG7601430.1"/>
    <property type="molecule type" value="Genomic_DNA"/>
</dbReference>
<evidence type="ECO:0000313" key="5">
    <source>
        <dbReference type="Proteomes" id="UP000693892"/>
    </source>
</evidence>
<dbReference type="RefSeq" id="WP_218114111.1">
    <property type="nucleotide sequence ID" value="NZ_CAJVAP010000004.1"/>
</dbReference>
<feature type="domain" description="PDZ" evidence="3">
    <location>
        <begin position="485"/>
        <end position="569"/>
    </location>
</feature>
<dbReference type="AlphaFoldDB" id="A0A916JU67"/>
<feature type="compositionally biased region" description="Pro residues" evidence="1">
    <location>
        <begin position="15"/>
        <end position="28"/>
    </location>
</feature>
<gene>
    <name evidence="4" type="ORF">LEUCIP111803_00462</name>
</gene>
<reference evidence="4" key="1">
    <citation type="submission" date="2021-06" db="EMBL/GenBank/DDBJ databases">
        <authorList>
            <person name="Criscuolo A."/>
        </authorList>
    </citation>
    <scope>NUCLEOTIDE SEQUENCE</scope>
    <source>
        <strain evidence="4">CIP111803</strain>
    </source>
</reference>
<evidence type="ECO:0000256" key="1">
    <source>
        <dbReference type="SAM" id="MobiDB-lite"/>
    </source>
</evidence>
<sequence length="583" mass="58542">MSTTPDEPQAEPQPQADPQPQPESPSPTEPGTQADTQPPAPAGSEPVDGREVPAQHTPQTPESLATQETTPLPDAHAPAASVSSQYPGQVHASTPVQHEAFAQPEASAQVFGAAEPASPAQQHFSAASQPQHASAPHAYSGAPAFSDPRYPQSVAFESGSQTAPAQQPQTSHSQQQQPRRQAGLVAGIAIGALIGGLVGGGAAAVVAHNSSGSTTVQAQPSAGGSLTLDNLDSATAITGVAAVATPSVVTLQVSSGSGAGTGSGVIYSADGYIITNAHVATLEGATSNPEIQVQLSDGTLLPGTLVGSDPFADIAVVKVDATDLPPIAVADSDKINVGDLAVAIGAPLSLSNTVTSGVVSALNRGISVSSSMVPDEQEQQSQDGEQYQEESPFPWFQFEGPNGEQQQPQQKQQSSAGTRVAIPVIQTDASINPGNSGGALLNANGELIGINVALASASSSSEAAGSDGLGFAVPANFAVRVADALIAGERPSHGLLGVVQTSDSGNSTAAGGVIGEVTSGSPADDAGLRAGDVITSVNGVRADSFTTVTALVRMYAAGTEITIGYNRDGQQLETQVTLGELDW</sequence>
<keyword evidence="2" id="KW-0812">Transmembrane</keyword>
<proteinExistence type="predicted"/>
<dbReference type="GO" id="GO:0006515">
    <property type="term" value="P:protein quality control for misfolded or incompletely synthesized proteins"/>
    <property type="evidence" value="ECO:0007669"/>
    <property type="project" value="TreeGrafter"/>
</dbReference>
<name>A0A916JU67_9MICO</name>
<feature type="transmembrane region" description="Helical" evidence="2">
    <location>
        <begin position="182"/>
        <end position="207"/>
    </location>
</feature>
<dbReference type="Proteomes" id="UP000693892">
    <property type="component" value="Unassembled WGS sequence"/>
</dbReference>
<feature type="compositionally biased region" description="Low complexity" evidence="1">
    <location>
        <begin position="1"/>
        <end position="14"/>
    </location>
</feature>
<feature type="compositionally biased region" description="Polar residues" evidence="1">
    <location>
        <begin position="56"/>
        <end position="70"/>
    </location>
</feature>
<dbReference type="SMART" id="SM00228">
    <property type="entry name" value="PDZ"/>
    <property type="match status" value="1"/>
</dbReference>